<keyword evidence="1" id="KW-0597">Phosphoprotein</keyword>
<proteinExistence type="predicted"/>
<dbReference type="SMART" id="SM00448">
    <property type="entry name" value="REC"/>
    <property type="match status" value="1"/>
</dbReference>
<dbReference type="GO" id="GO:0006355">
    <property type="term" value="P:regulation of DNA-templated transcription"/>
    <property type="evidence" value="ECO:0007669"/>
    <property type="project" value="InterPro"/>
</dbReference>
<dbReference type="InterPro" id="IPR043128">
    <property type="entry name" value="Rev_trsase/Diguanyl_cyclase"/>
</dbReference>
<dbReference type="PROSITE" id="PS50110">
    <property type="entry name" value="RESPONSE_REGULATORY"/>
    <property type="match status" value="1"/>
</dbReference>
<dbReference type="SMART" id="SM00091">
    <property type="entry name" value="PAS"/>
    <property type="match status" value="1"/>
</dbReference>
<dbReference type="Proteomes" id="UP001156215">
    <property type="component" value="Chromosome"/>
</dbReference>
<dbReference type="Pfam" id="PF00563">
    <property type="entry name" value="EAL"/>
    <property type="match status" value="1"/>
</dbReference>
<dbReference type="InterPro" id="IPR001789">
    <property type="entry name" value="Sig_transdc_resp-reg_receiver"/>
</dbReference>
<dbReference type="GO" id="GO:0000160">
    <property type="term" value="P:phosphorelay signal transduction system"/>
    <property type="evidence" value="ECO:0007669"/>
    <property type="project" value="InterPro"/>
</dbReference>
<feature type="domain" description="PAS" evidence="3">
    <location>
        <begin position="156"/>
        <end position="230"/>
    </location>
</feature>
<dbReference type="SMART" id="SM00267">
    <property type="entry name" value="GGDEF"/>
    <property type="match status" value="1"/>
</dbReference>
<dbReference type="PANTHER" id="PTHR44757">
    <property type="entry name" value="DIGUANYLATE CYCLASE DGCP"/>
    <property type="match status" value="1"/>
</dbReference>
<dbReference type="InterPro" id="IPR052155">
    <property type="entry name" value="Biofilm_reg_signaling"/>
</dbReference>
<evidence type="ECO:0000313" key="7">
    <source>
        <dbReference type="Proteomes" id="UP001156215"/>
    </source>
</evidence>
<dbReference type="PANTHER" id="PTHR44757:SF2">
    <property type="entry name" value="BIOFILM ARCHITECTURE MAINTENANCE PROTEIN MBAA"/>
    <property type="match status" value="1"/>
</dbReference>
<dbReference type="SUPFAM" id="SSF141868">
    <property type="entry name" value="EAL domain-like"/>
    <property type="match status" value="1"/>
</dbReference>
<keyword evidence="7" id="KW-1185">Reference proteome</keyword>
<dbReference type="Pfam" id="PF00990">
    <property type="entry name" value="GGDEF"/>
    <property type="match status" value="1"/>
</dbReference>
<protein>
    <submittedName>
        <fullName evidence="6">EAL domain-containing protein</fullName>
    </submittedName>
</protein>
<reference evidence="6" key="1">
    <citation type="journal article" date="2022" name="Front. Microbiol.">
        <title>New perspectives on an old grouping: The genomic and phenotypic variability of Oxalobacter formigenes and the implications for calcium oxalate stone prevention.</title>
        <authorList>
            <person name="Chmiel J.A."/>
            <person name="Carr C."/>
            <person name="Stuivenberg G.A."/>
            <person name="Venema R."/>
            <person name="Chanyi R.M."/>
            <person name="Al K.F."/>
            <person name="Giguere D."/>
            <person name="Say H."/>
            <person name="Akouris P.P."/>
            <person name="Dominguez Romero S.A."/>
            <person name="Kwong A."/>
            <person name="Tai V."/>
            <person name="Koval S.F."/>
            <person name="Razvi H."/>
            <person name="Bjazevic J."/>
            <person name="Burton J.P."/>
        </authorList>
    </citation>
    <scope>NUCLEOTIDE SEQUENCE</scope>
    <source>
        <strain evidence="6">WoOx3</strain>
    </source>
</reference>
<evidence type="ECO:0000259" key="2">
    <source>
        <dbReference type="PROSITE" id="PS50110"/>
    </source>
</evidence>
<dbReference type="CDD" id="cd01948">
    <property type="entry name" value="EAL"/>
    <property type="match status" value="1"/>
</dbReference>
<dbReference type="Gene3D" id="3.20.20.450">
    <property type="entry name" value="EAL domain"/>
    <property type="match status" value="1"/>
</dbReference>
<dbReference type="RefSeq" id="WP_269308445.1">
    <property type="nucleotide sequence ID" value="NZ_CP098242.1"/>
</dbReference>
<dbReference type="Pfam" id="PF00989">
    <property type="entry name" value="PAS"/>
    <property type="match status" value="1"/>
</dbReference>
<dbReference type="SUPFAM" id="SSF55785">
    <property type="entry name" value="PYP-like sensor domain (PAS domain)"/>
    <property type="match status" value="1"/>
</dbReference>
<evidence type="ECO:0000259" key="5">
    <source>
        <dbReference type="PROSITE" id="PS50887"/>
    </source>
</evidence>
<dbReference type="InterPro" id="IPR029787">
    <property type="entry name" value="Nucleotide_cyclase"/>
</dbReference>
<accession>A0A9E9P2X4</accession>
<gene>
    <name evidence="6" type="ORF">NB640_09365</name>
</gene>
<dbReference type="KEGG" id="ovb:NB640_09365"/>
<evidence type="ECO:0000256" key="1">
    <source>
        <dbReference type="PROSITE-ProRule" id="PRU00169"/>
    </source>
</evidence>
<dbReference type="PROSITE" id="PS50887">
    <property type="entry name" value="GGDEF"/>
    <property type="match status" value="1"/>
</dbReference>
<feature type="modified residue" description="4-aspartylphosphate" evidence="1">
    <location>
        <position position="72"/>
    </location>
</feature>
<dbReference type="CDD" id="cd00130">
    <property type="entry name" value="PAS"/>
    <property type="match status" value="1"/>
</dbReference>
<dbReference type="SUPFAM" id="SSF55073">
    <property type="entry name" value="Nucleotide cyclase"/>
    <property type="match status" value="1"/>
</dbReference>
<dbReference type="SMART" id="SM00052">
    <property type="entry name" value="EAL"/>
    <property type="match status" value="1"/>
</dbReference>
<dbReference type="PROSITE" id="PS50112">
    <property type="entry name" value="PAS"/>
    <property type="match status" value="1"/>
</dbReference>
<feature type="domain" description="GGDEF" evidence="5">
    <location>
        <begin position="315"/>
        <end position="450"/>
    </location>
</feature>
<dbReference type="EMBL" id="CP098242">
    <property type="protein sequence ID" value="WAW09448.1"/>
    <property type="molecule type" value="Genomic_DNA"/>
</dbReference>
<dbReference type="NCBIfam" id="TIGR00229">
    <property type="entry name" value="sensory_box"/>
    <property type="match status" value="1"/>
</dbReference>
<feature type="domain" description="Response regulatory" evidence="2">
    <location>
        <begin position="23"/>
        <end position="137"/>
    </location>
</feature>
<organism evidence="6 7">
    <name type="scientific">Oxalobacter vibrioformis</name>
    <dbReference type="NCBI Taxonomy" id="933080"/>
    <lineage>
        <taxon>Bacteria</taxon>
        <taxon>Pseudomonadati</taxon>
        <taxon>Pseudomonadota</taxon>
        <taxon>Betaproteobacteria</taxon>
        <taxon>Burkholderiales</taxon>
        <taxon>Oxalobacteraceae</taxon>
        <taxon>Oxalobacter</taxon>
    </lineage>
</organism>
<evidence type="ECO:0000259" key="4">
    <source>
        <dbReference type="PROSITE" id="PS50883"/>
    </source>
</evidence>
<dbReference type="InterPro" id="IPR035919">
    <property type="entry name" value="EAL_sf"/>
</dbReference>
<name>A0A9E9P2X4_9BURK</name>
<dbReference type="Gene3D" id="3.40.50.2300">
    <property type="match status" value="1"/>
</dbReference>
<evidence type="ECO:0000259" key="3">
    <source>
        <dbReference type="PROSITE" id="PS50112"/>
    </source>
</evidence>
<dbReference type="NCBIfam" id="TIGR00254">
    <property type="entry name" value="GGDEF"/>
    <property type="match status" value="1"/>
</dbReference>
<dbReference type="Gene3D" id="3.30.70.270">
    <property type="match status" value="1"/>
</dbReference>
<evidence type="ECO:0000313" key="6">
    <source>
        <dbReference type="EMBL" id="WAW09448.1"/>
    </source>
</evidence>
<dbReference type="Gene3D" id="3.30.450.20">
    <property type="entry name" value="PAS domain"/>
    <property type="match status" value="1"/>
</dbReference>
<dbReference type="Pfam" id="PF00072">
    <property type="entry name" value="Response_reg"/>
    <property type="match status" value="1"/>
</dbReference>
<feature type="domain" description="EAL" evidence="4">
    <location>
        <begin position="458"/>
        <end position="709"/>
    </location>
</feature>
<dbReference type="InterPro" id="IPR035965">
    <property type="entry name" value="PAS-like_dom_sf"/>
</dbReference>
<dbReference type="CDD" id="cd01949">
    <property type="entry name" value="GGDEF"/>
    <property type="match status" value="1"/>
</dbReference>
<dbReference type="InterPro" id="IPR011006">
    <property type="entry name" value="CheY-like_superfamily"/>
</dbReference>
<dbReference type="InterPro" id="IPR000160">
    <property type="entry name" value="GGDEF_dom"/>
</dbReference>
<dbReference type="PROSITE" id="PS50883">
    <property type="entry name" value="EAL"/>
    <property type="match status" value="1"/>
</dbReference>
<sequence>MTSTKTQQSLFPANTPDAVFSPSILLVDGKPQHLASILALLEEYPSETAIATSGLEAFRLLRKGHFDLILLDLDLPDLEGYVLMDFISKQAFNPDIIVLSATTEANAASQAYRRGAYRFLKKPYSPEELLQDVRNALSKRFLEAENRSISLQLRYSEQLYRSLVNHVPDIVCTLNEGGQITFINESVTTLLGYLPDELSLQHYSRLVHPPDLERATAVFDHRTEPFLQTELRLCTKEEAHPASFLLTLMNLQFSISSMHQVKGTYLIARDISDNKRAEEIISFHANYDALTSLPNRALLKEKLDAELQHAKKYQVGLTILFIDLDRFKLINDSLGHAKGDFLLKQVAARLKEIARYSDIVARLGSDEFVLAMPGLSDPKRVQDIATRCAESLGAPFEIAADKEKLTITASIGIAMYPEDGTTVEELIGNADIAMSHVKTQGKNGILFYNQTMARAPHILSHERALRRALERNELEMYYQPQVDLASGKIIGAEALMRWNHPERGLLAAGEFLPLAEENGLIIPMTEWMLEAVCYDIHIAKTLKKEIVPISINLSPQYIDRCDCPRKIQGALKRHSISPGLFQVEITENICIRNPANAIIQLNELNDIGVDISIDDFGTGYSSLAYLHRFPIQTIKVDRSFVSEINDPDGDYPVVLAIISIAQGLDMTLIAEGVETEIQAQYLQKWGCHIMQGYLYHKPLPLKHLLELLV</sequence>
<dbReference type="InterPro" id="IPR000014">
    <property type="entry name" value="PAS"/>
</dbReference>
<dbReference type="InterPro" id="IPR013767">
    <property type="entry name" value="PAS_fold"/>
</dbReference>
<dbReference type="InterPro" id="IPR001633">
    <property type="entry name" value="EAL_dom"/>
</dbReference>
<dbReference type="SUPFAM" id="SSF52172">
    <property type="entry name" value="CheY-like"/>
    <property type="match status" value="1"/>
</dbReference>
<dbReference type="AlphaFoldDB" id="A0A9E9P2X4"/>